<evidence type="ECO:0000256" key="6">
    <source>
        <dbReference type="ARBA" id="ARBA00022692"/>
    </source>
</evidence>
<dbReference type="NCBIfam" id="NF011582">
    <property type="entry name" value="PRK15006.1"/>
    <property type="match status" value="1"/>
</dbReference>
<dbReference type="PANTHER" id="PTHR30485:SF1">
    <property type="entry name" value="CYTOCHROME YDHU-RELATED"/>
    <property type="match status" value="1"/>
</dbReference>
<dbReference type="InterPro" id="IPR000516">
    <property type="entry name" value="Ni-dep_Hydgase_cyt-B"/>
</dbReference>
<dbReference type="GO" id="GO:0009055">
    <property type="term" value="F:electron transfer activity"/>
    <property type="evidence" value="ECO:0007669"/>
    <property type="project" value="InterPro"/>
</dbReference>
<evidence type="ECO:0000256" key="11">
    <source>
        <dbReference type="ARBA" id="ARBA00023136"/>
    </source>
</evidence>
<keyword evidence="7" id="KW-0479">Metal-binding</keyword>
<feature type="signal peptide" evidence="13">
    <location>
        <begin position="1"/>
        <end position="24"/>
    </location>
</feature>
<feature type="chain" id="PRO_5032716088" evidence="13">
    <location>
        <begin position="25"/>
        <end position="552"/>
    </location>
</feature>
<feature type="transmembrane region" description="Helical" evidence="12">
    <location>
        <begin position="504"/>
        <end position="522"/>
    </location>
</feature>
<comment type="caution">
    <text evidence="15">The sequence shown here is derived from an EMBL/GenBank/DDBJ whole genome shotgun (WGS) entry which is preliminary data.</text>
</comment>
<dbReference type="Proteomes" id="UP000580856">
    <property type="component" value="Unassembled WGS sequence"/>
</dbReference>
<accession>A0A846QMD7</accession>
<sequence length="552" mass="60558">MRRIAAGVLSLLLFCLLAAAPLSAATPVPAAEANAACLKCHGDPDLSARTERGAALDLYVPAERLARSTHRGLACTDCHEGAGTTEDFAHAPHKLSASGTKDCADCHARYFGDISASFAASRHVEKLGDKFSCSSCHDAHTTEARSATRTDAEQVRFDNYTCLRCHTDLSGYKALSGREVWEQNLSHDFLPNKDRHFAAVRCVECHTPVEGTDVHRILPKDKSLRDCTACHRAGSALVARTRTDMADDDVAGMFLGKGLFDDETLVAKLLATESGPAAKRAEVDANGFINSGLFADSYVIGATRNVIIDGWSLKLGLAVLAGVLLHGCLRFAMRRRRAAGPEHSEYVYDLHVRVWHWINAALFVVLVATGFSMHFAGLPGTIGFAVSVHAHDIAGWLLVANYGVFVLMALATGNIRQYIPNPRGMIVRWAVQARFYLWGIFRGEAHPYRVTRSQRFNPLQQAAYLPIMYLMMPLLILSGVWMFFPELTPETVFGYPGMWLTASVHNILAVGFAIFLVAHVYLSTTGDKVLSLVKGMFTGYHVTREHHDTDER</sequence>
<comment type="subcellular location">
    <subcellularLocation>
        <location evidence="1">Cell membrane</location>
        <topology evidence="1">Multi-pass membrane protein</topology>
    </subcellularLocation>
</comment>
<feature type="domain" description="Cytochrome b561 bacterial/Ni-hydrogenase" evidence="14">
    <location>
        <begin position="347"/>
        <end position="539"/>
    </location>
</feature>
<reference evidence="15 16" key="1">
    <citation type="submission" date="2020-03" db="EMBL/GenBank/DDBJ databases">
        <title>Genomic Encyclopedia of Type Strains, Phase IV (KMG-IV): sequencing the most valuable type-strain genomes for metagenomic binning, comparative biology and taxonomic classification.</title>
        <authorList>
            <person name="Goeker M."/>
        </authorList>
    </citation>
    <scope>NUCLEOTIDE SEQUENCE [LARGE SCALE GENOMIC DNA]</scope>
    <source>
        <strain evidence="15 16">DSM 24233</strain>
    </source>
</reference>
<evidence type="ECO:0000256" key="1">
    <source>
        <dbReference type="ARBA" id="ARBA00004651"/>
    </source>
</evidence>
<dbReference type="Gene3D" id="1.10.1130.10">
    <property type="entry name" value="Flavocytochrome C3, Chain A"/>
    <property type="match status" value="1"/>
</dbReference>
<protein>
    <submittedName>
        <fullName evidence="15">Thiosulfate reductase cytochrome b subunit</fullName>
    </submittedName>
</protein>
<keyword evidence="9 12" id="KW-1133">Transmembrane helix</keyword>
<dbReference type="GO" id="GO:0020037">
    <property type="term" value="F:heme binding"/>
    <property type="evidence" value="ECO:0007669"/>
    <property type="project" value="TreeGrafter"/>
</dbReference>
<evidence type="ECO:0000256" key="13">
    <source>
        <dbReference type="SAM" id="SignalP"/>
    </source>
</evidence>
<keyword evidence="4" id="KW-1003">Cell membrane</keyword>
<feature type="transmembrane region" description="Helical" evidence="12">
    <location>
        <begin position="311"/>
        <end position="333"/>
    </location>
</feature>
<keyword evidence="3" id="KW-0813">Transport</keyword>
<dbReference type="InterPro" id="IPR011577">
    <property type="entry name" value="Cyt_b561_bac/Ni-Hgenase"/>
</dbReference>
<evidence type="ECO:0000256" key="7">
    <source>
        <dbReference type="ARBA" id="ARBA00022723"/>
    </source>
</evidence>
<dbReference type="InterPro" id="IPR036280">
    <property type="entry name" value="Multihaem_cyt_sf"/>
</dbReference>
<feature type="transmembrane region" description="Helical" evidence="12">
    <location>
        <begin position="462"/>
        <end position="484"/>
    </location>
</feature>
<organism evidence="15 16">
    <name type="scientific">Desulfobaculum xiamenense</name>
    <dbReference type="NCBI Taxonomy" id="995050"/>
    <lineage>
        <taxon>Bacteria</taxon>
        <taxon>Pseudomonadati</taxon>
        <taxon>Thermodesulfobacteriota</taxon>
        <taxon>Desulfovibrionia</taxon>
        <taxon>Desulfovibrionales</taxon>
        <taxon>Desulfovibrionaceae</taxon>
        <taxon>Desulfobaculum</taxon>
    </lineage>
</organism>
<keyword evidence="16" id="KW-1185">Reference proteome</keyword>
<evidence type="ECO:0000256" key="8">
    <source>
        <dbReference type="ARBA" id="ARBA00022982"/>
    </source>
</evidence>
<evidence type="ECO:0000256" key="4">
    <source>
        <dbReference type="ARBA" id="ARBA00022475"/>
    </source>
</evidence>
<feature type="transmembrane region" description="Helical" evidence="12">
    <location>
        <begin position="393"/>
        <end position="415"/>
    </location>
</feature>
<evidence type="ECO:0000313" key="15">
    <source>
        <dbReference type="EMBL" id="NJB68347.1"/>
    </source>
</evidence>
<evidence type="ECO:0000256" key="12">
    <source>
        <dbReference type="SAM" id="Phobius"/>
    </source>
</evidence>
<dbReference type="GO" id="GO:0005886">
    <property type="term" value="C:plasma membrane"/>
    <property type="evidence" value="ECO:0007669"/>
    <property type="project" value="UniProtKB-SubCell"/>
</dbReference>
<keyword evidence="8" id="KW-0249">Electron transport</keyword>
<keyword evidence="11 12" id="KW-0472">Membrane</keyword>
<dbReference type="PRINTS" id="PR00161">
    <property type="entry name" value="NIHGNASECYTB"/>
</dbReference>
<dbReference type="RefSeq" id="WP_167941421.1">
    <property type="nucleotide sequence ID" value="NZ_JAATJA010000002.1"/>
</dbReference>
<comment type="similarity">
    <text evidence="2">Belongs to the HupC/HyaC/HydC family.</text>
</comment>
<evidence type="ECO:0000256" key="3">
    <source>
        <dbReference type="ARBA" id="ARBA00022448"/>
    </source>
</evidence>
<evidence type="ECO:0000256" key="9">
    <source>
        <dbReference type="ARBA" id="ARBA00022989"/>
    </source>
</evidence>
<evidence type="ECO:0000256" key="2">
    <source>
        <dbReference type="ARBA" id="ARBA00008622"/>
    </source>
</evidence>
<keyword evidence="6 12" id="KW-0812">Transmembrane</keyword>
<dbReference type="Gene3D" id="1.20.950.20">
    <property type="entry name" value="Transmembrane di-heme cytochromes, Chain C"/>
    <property type="match status" value="1"/>
</dbReference>
<feature type="transmembrane region" description="Helical" evidence="12">
    <location>
        <begin position="354"/>
        <end position="373"/>
    </location>
</feature>
<evidence type="ECO:0000256" key="5">
    <source>
        <dbReference type="ARBA" id="ARBA00022617"/>
    </source>
</evidence>
<evidence type="ECO:0000313" key="16">
    <source>
        <dbReference type="Proteomes" id="UP000580856"/>
    </source>
</evidence>
<dbReference type="SUPFAM" id="SSF48695">
    <property type="entry name" value="Multiheme cytochromes"/>
    <property type="match status" value="1"/>
</dbReference>
<dbReference type="InterPro" id="IPR051542">
    <property type="entry name" value="Hydrogenase_cytochrome"/>
</dbReference>
<proteinExistence type="inferred from homology"/>
<keyword evidence="13" id="KW-0732">Signal</keyword>
<dbReference type="EMBL" id="JAATJA010000002">
    <property type="protein sequence ID" value="NJB68347.1"/>
    <property type="molecule type" value="Genomic_DNA"/>
</dbReference>
<dbReference type="SUPFAM" id="SSF81342">
    <property type="entry name" value="Transmembrane di-heme cytochromes"/>
    <property type="match status" value="1"/>
</dbReference>
<keyword evidence="5" id="KW-0349">Heme</keyword>
<evidence type="ECO:0000259" key="14">
    <source>
        <dbReference type="Pfam" id="PF01292"/>
    </source>
</evidence>
<dbReference type="GO" id="GO:0022904">
    <property type="term" value="P:respiratory electron transport chain"/>
    <property type="evidence" value="ECO:0007669"/>
    <property type="project" value="InterPro"/>
</dbReference>
<name>A0A846QMD7_9BACT</name>
<dbReference type="GO" id="GO:0005506">
    <property type="term" value="F:iron ion binding"/>
    <property type="evidence" value="ECO:0007669"/>
    <property type="project" value="InterPro"/>
</dbReference>
<keyword evidence="10" id="KW-0408">Iron</keyword>
<gene>
    <name evidence="15" type="ORF">GGQ74_002020</name>
</gene>
<dbReference type="InterPro" id="IPR016174">
    <property type="entry name" value="Di-haem_cyt_TM"/>
</dbReference>
<dbReference type="Pfam" id="PF01292">
    <property type="entry name" value="Ni_hydr_CYTB"/>
    <property type="match status" value="1"/>
</dbReference>
<dbReference type="AlphaFoldDB" id="A0A846QMD7"/>
<evidence type="ECO:0000256" key="10">
    <source>
        <dbReference type="ARBA" id="ARBA00023004"/>
    </source>
</evidence>
<dbReference type="PANTHER" id="PTHR30485">
    <property type="entry name" value="NI/FE-HYDROGENASE 1 B-TYPE CYTOCHROME SUBUNIT"/>
    <property type="match status" value="1"/>
</dbReference>